<dbReference type="GO" id="GO:0009307">
    <property type="term" value="P:DNA restriction-modification system"/>
    <property type="evidence" value="ECO:0007669"/>
    <property type="project" value="InterPro"/>
</dbReference>
<dbReference type="InterPro" id="IPR002052">
    <property type="entry name" value="DNA_methylase_N6_adenine_CS"/>
</dbReference>
<keyword evidence="3 6" id="KW-0808">Transferase</keyword>
<evidence type="ECO:0000256" key="2">
    <source>
        <dbReference type="ARBA" id="ARBA00022603"/>
    </source>
</evidence>
<dbReference type="SUPFAM" id="SSF53335">
    <property type="entry name" value="S-adenosyl-L-methionine-dependent methyltransferases"/>
    <property type="match status" value="1"/>
</dbReference>
<evidence type="ECO:0000256" key="5">
    <source>
        <dbReference type="ARBA" id="ARBA00047942"/>
    </source>
</evidence>
<dbReference type="InterPro" id="IPR012327">
    <property type="entry name" value="MeTrfase_D12"/>
</dbReference>
<comment type="caution">
    <text evidence="6">The sequence shown here is derived from an EMBL/GenBank/DDBJ whole genome shotgun (WGS) entry which is preliminary data.</text>
</comment>
<evidence type="ECO:0000256" key="3">
    <source>
        <dbReference type="ARBA" id="ARBA00022679"/>
    </source>
</evidence>
<evidence type="ECO:0000256" key="4">
    <source>
        <dbReference type="ARBA" id="ARBA00022691"/>
    </source>
</evidence>
<dbReference type="GO" id="GO:0032259">
    <property type="term" value="P:methylation"/>
    <property type="evidence" value="ECO:0007669"/>
    <property type="project" value="UniProtKB-KW"/>
</dbReference>
<reference evidence="6 7" key="1">
    <citation type="journal article" date="2016" name="Sci. Rep.">
        <title>Genomic and phenotypic characterization of the species Acinetobacter venetianus.</title>
        <authorList>
            <person name="Fondi M."/>
            <person name="Maida I."/>
            <person name="Perrin E."/>
            <person name="Orlandini V."/>
            <person name="La Torre L."/>
            <person name="Bosi E."/>
            <person name="Negroni A."/>
            <person name="Zanaroli G."/>
            <person name="Fava F."/>
            <person name="Decorosi F."/>
            <person name="Giovannetti L."/>
            <person name="Viti C."/>
            <person name="Vaneechoutte M."/>
            <person name="Dijkshoorn L."/>
            <person name="Fani R."/>
        </authorList>
    </citation>
    <scope>NUCLEOTIDE SEQUENCE [LARGE SCALE GENOMIC DNA]</scope>
    <source>
        <strain evidence="6 7">LUH5627</strain>
    </source>
</reference>
<dbReference type="GO" id="GO:0009007">
    <property type="term" value="F:site-specific DNA-methyltransferase (adenine-specific) activity"/>
    <property type="evidence" value="ECO:0007669"/>
    <property type="project" value="UniProtKB-EC"/>
</dbReference>
<accession>A0A150I1B0</accession>
<evidence type="ECO:0000313" key="7">
    <source>
        <dbReference type="Proteomes" id="UP000075680"/>
    </source>
</evidence>
<dbReference type="InterPro" id="IPR029063">
    <property type="entry name" value="SAM-dependent_MTases_sf"/>
</dbReference>
<dbReference type="AlphaFoldDB" id="A0A150I1B0"/>
<dbReference type="Proteomes" id="UP000075680">
    <property type="component" value="Unassembled WGS sequence"/>
</dbReference>
<dbReference type="Gene3D" id="3.40.50.150">
    <property type="entry name" value="Vaccinia Virus protein VP39"/>
    <property type="match status" value="1"/>
</dbReference>
<keyword evidence="2 6" id="KW-0489">Methyltransferase</keyword>
<protein>
    <recommendedName>
        <fullName evidence="1">site-specific DNA-methyltransferase (adenine-specific)</fullName>
        <ecNumber evidence="1">2.1.1.72</ecNumber>
    </recommendedName>
</protein>
<gene>
    <name evidence="6" type="primary">fokIM_2</name>
    <name evidence="6" type="ORF">AVENLUH5627_00687</name>
</gene>
<proteinExistence type="predicted"/>
<evidence type="ECO:0000256" key="1">
    <source>
        <dbReference type="ARBA" id="ARBA00011900"/>
    </source>
</evidence>
<keyword evidence="4" id="KW-0949">S-adenosyl-L-methionine</keyword>
<dbReference type="GO" id="GO:0003676">
    <property type="term" value="F:nucleic acid binding"/>
    <property type="evidence" value="ECO:0007669"/>
    <property type="project" value="InterPro"/>
</dbReference>
<comment type="catalytic activity">
    <reaction evidence="5">
        <text>a 2'-deoxyadenosine in DNA + S-adenosyl-L-methionine = an N(6)-methyl-2'-deoxyadenosine in DNA + S-adenosyl-L-homocysteine + H(+)</text>
        <dbReference type="Rhea" id="RHEA:15197"/>
        <dbReference type="Rhea" id="RHEA-COMP:12418"/>
        <dbReference type="Rhea" id="RHEA-COMP:12419"/>
        <dbReference type="ChEBI" id="CHEBI:15378"/>
        <dbReference type="ChEBI" id="CHEBI:57856"/>
        <dbReference type="ChEBI" id="CHEBI:59789"/>
        <dbReference type="ChEBI" id="CHEBI:90615"/>
        <dbReference type="ChEBI" id="CHEBI:90616"/>
        <dbReference type="EC" id="2.1.1.72"/>
    </reaction>
</comment>
<dbReference type="PROSITE" id="PS00092">
    <property type="entry name" value="N6_MTASE"/>
    <property type="match status" value="1"/>
</dbReference>
<sequence length="208" mass="24437">MFAMSYCSQSTGHFAQYRDVKDQKNFKDIMIYRVKSIKDLFISKLNLLLHYDRSLNHKFESYSMSFDELLEQADPESVIYADPPYANVHYSRFYHVLETLVKYDYPEVKFKGRYRQDRHQSPFSKKSEATKAFEKMFTLIKEKNSRMVLSYSDGGVIDLDTLLELARKVFGNTYNVTIETMEYLHSRLGRTGGKNIDVNEILIIADKI</sequence>
<dbReference type="PATRIC" id="fig|52133.18.peg.714"/>
<evidence type="ECO:0000313" key="6">
    <source>
        <dbReference type="EMBL" id="KXZ73403.1"/>
    </source>
</evidence>
<dbReference type="EMBL" id="JRUE01000065">
    <property type="protein sequence ID" value="KXZ73403.1"/>
    <property type="molecule type" value="Genomic_DNA"/>
</dbReference>
<name>A0A150I1B0_9GAMM</name>
<dbReference type="Pfam" id="PF02086">
    <property type="entry name" value="MethyltransfD12"/>
    <property type="match status" value="1"/>
</dbReference>
<dbReference type="EC" id="2.1.1.72" evidence="1"/>
<organism evidence="6 7">
    <name type="scientific">Acinetobacter venetianus</name>
    <dbReference type="NCBI Taxonomy" id="52133"/>
    <lineage>
        <taxon>Bacteria</taxon>
        <taxon>Pseudomonadati</taxon>
        <taxon>Pseudomonadota</taxon>
        <taxon>Gammaproteobacteria</taxon>
        <taxon>Moraxellales</taxon>
        <taxon>Moraxellaceae</taxon>
        <taxon>Acinetobacter</taxon>
    </lineage>
</organism>